<evidence type="ECO:0000313" key="2">
    <source>
        <dbReference type="EMBL" id="OTF91158.1"/>
    </source>
</evidence>
<feature type="region of interest" description="Disordered" evidence="1">
    <location>
        <begin position="92"/>
        <end position="128"/>
    </location>
</feature>
<sequence>MPNPAPKSSPHVSSGLHISSSKKKKKQNPNIFSQAADHPTIQFHQSLPSSAGHIPHLPAIHHPSAINREPFIQNAQPQVVMSSHKASNVMENSVELSDGESVELEDEMKDVRDQSSKDVGAKGKRKNASDAKEHFKDIEGIYKGKMVKKKQCIYCKHSYVANSSGTTTSLTRYLKDCTYFQKAQGNSKGFINFGSNRSDKTVFIDEESSGGFNPMKVRELIAKLIIGHELPFSIVDYHWFNQLCKYLNPLFQKVSRSTITRDCIKVVNVERERIKKILKKVDMISLTSDCWTSNQTIGYMCLTAHFVDSDWKLQKLIIGFNELAPPHNGEVISDGILECLIKWVFKIK</sequence>
<dbReference type="PANTHER" id="PTHR46481">
    <property type="entry name" value="ZINC FINGER BED DOMAIN-CONTAINING PROTEIN 4"/>
    <property type="match status" value="1"/>
</dbReference>
<evidence type="ECO:0000313" key="3">
    <source>
        <dbReference type="Proteomes" id="UP000215914"/>
    </source>
</evidence>
<gene>
    <name evidence="2" type="ORF">HannXRQ_Chr16g0507671</name>
</gene>
<reference evidence="3" key="1">
    <citation type="journal article" date="2017" name="Nature">
        <title>The sunflower genome provides insights into oil metabolism, flowering and Asterid evolution.</title>
        <authorList>
            <person name="Badouin H."/>
            <person name="Gouzy J."/>
            <person name="Grassa C.J."/>
            <person name="Murat F."/>
            <person name="Staton S.E."/>
            <person name="Cottret L."/>
            <person name="Lelandais-Briere C."/>
            <person name="Owens G.L."/>
            <person name="Carrere S."/>
            <person name="Mayjonade B."/>
            <person name="Legrand L."/>
            <person name="Gill N."/>
            <person name="Kane N.C."/>
            <person name="Bowers J.E."/>
            <person name="Hubner S."/>
            <person name="Bellec A."/>
            <person name="Berard A."/>
            <person name="Berges H."/>
            <person name="Blanchet N."/>
            <person name="Boniface M.C."/>
            <person name="Brunel D."/>
            <person name="Catrice O."/>
            <person name="Chaidir N."/>
            <person name="Claudel C."/>
            <person name="Donnadieu C."/>
            <person name="Faraut T."/>
            <person name="Fievet G."/>
            <person name="Helmstetter N."/>
            <person name="King M."/>
            <person name="Knapp S.J."/>
            <person name="Lai Z."/>
            <person name="Le Paslier M.C."/>
            <person name="Lippi Y."/>
            <person name="Lorenzon L."/>
            <person name="Mandel J.R."/>
            <person name="Marage G."/>
            <person name="Marchand G."/>
            <person name="Marquand E."/>
            <person name="Bret-Mestries E."/>
            <person name="Morien E."/>
            <person name="Nambeesan S."/>
            <person name="Nguyen T."/>
            <person name="Pegot-Espagnet P."/>
            <person name="Pouilly N."/>
            <person name="Raftis F."/>
            <person name="Sallet E."/>
            <person name="Schiex T."/>
            <person name="Thomas J."/>
            <person name="Vandecasteele C."/>
            <person name="Vares D."/>
            <person name="Vear F."/>
            <person name="Vautrin S."/>
            <person name="Crespi M."/>
            <person name="Mangin B."/>
            <person name="Burke J.M."/>
            <person name="Salse J."/>
            <person name="Munos S."/>
            <person name="Vincourt P."/>
            <person name="Rieseberg L.H."/>
            <person name="Langlade N.B."/>
        </authorList>
    </citation>
    <scope>NUCLEOTIDE SEQUENCE [LARGE SCALE GENOMIC DNA]</scope>
    <source>
        <strain evidence="3">cv. SF193</strain>
    </source>
</reference>
<dbReference type="InParanoid" id="A0A251RXP5"/>
<feature type="compositionally biased region" description="Acidic residues" evidence="1">
    <location>
        <begin position="97"/>
        <end position="108"/>
    </location>
</feature>
<dbReference type="SUPFAM" id="SSF53098">
    <property type="entry name" value="Ribonuclease H-like"/>
    <property type="match status" value="1"/>
</dbReference>
<organism evidence="2 3">
    <name type="scientific">Helianthus annuus</name>
    <name type="common">Common sunflower</name>
    <dbReference type="NCBI Taxonomy" id="4232"/>
    <lineage>
        <taxon>Eukaryota</taxon>
        <taxon>Viridiplantae</taxon>
        <taxon>Streptophyta</taxon>
        <taxon>Embryophyta</taxon>
        <taxon>Tracheophyta</taxon>
        <taxon>Spermatophyta</taxon>
        <taxon>Magnoliopsida</taxon>
        <taxon>eudicotyledons</taxon>
        <taxon>Gunneridae</taxon>
        <taxon>Pentapetalae</taxon>
        <taxon>asterids</taxon>
        <taxon>campanulids</taxon>
        <taxon>Asterales</taxon>
        <taxon>Asteraceae</taxon>
        <taxon>Asteroideae</taxon>
        <taxon>Heliantheae alliance</taxon>
        <taxon>Heliantheae</taxon>
        <taxon>Helianthus</taxon>
    </lineage>
</organism>
<keyword evidence="3" id="KW-1185">Reference proteome</keyword>
<dbReference type="AlphaFoldDB" id="A0A251RXP5"/>
<proteinExistence type="predicted"/>
<protein>
    <submittedName>
        <fullName evidence="2">Putative ribonuclease H-like domain-containing protein</fullName>
    </submittedName>
</protein>
<feature type="region of interest" description="Disordered" evidence="1">
    <location>
        <begin position="1"/>
        <end position="38"/>
    </location>
</feature>
<dbReference type="PANTHER" id="PTHR46481:SF6">
    <property type="entry name" value="ZINC FINGER BED DOMAIN-CONTAINING PROTEIN RICESLEEPER 2-LIKE"/>
    <property type="match status" value="1"/>
</dbReference>
<feature type="compositionally biased region" description="Low complexity" evidence="1">
    <location>
        <begin position="8"/>
        <end position="19"/>
    </location>
</feature>
<dbReference type="InterPro" id="IPR012337">
    <property type="entry name" value="RNaseH-like_sf"/>
</dbReference>
<dbReference type="STRING" id="4232.A0A251RXP5"/>
<accession>A0A251RXP5</accession>
<evidence type="ECO:0000256" key="1">
    <source>
        <dbReference type="SAM" id="MobiDB-lite"/>
    </source>
</evidence>
<dbReference type="GO" id="GO:0005634">
    <property type="term" value="C:nucleus"/>
    <property type="evidence" value="ECO:0000318"/>
    <property type="project" value="GO_Central"/>
</dbReference>
<dbReference type="EMBL" id="CM007905">
    <property type="protein sequence ID" value="OTF91158.1"/>
    <property type="molecule type" value="Genomic_DNA"/>
</dbReference>
<feature type="compositionally biased region" description="Basic and acidic residues" evidence="1">
    <location>
        <begin position="109"/>
        <end position="128"/>
    </location>
</feature>
<dbReference type="GO" id="GO:0006357">
    <property type="term" value="P:regulation of transcription by RNA polymerase II"/>
    <property type="evidence" value="ECO:0000318"/>
    <property type="project" value="GO_Central"/>
</dbReference>
<dbReference type="OMA" id="INREPFI"/>
<dbReference type="InterPro" id="IPR052035">
    <property type="entry name" value="ZnF_BED_domain_contain"/>
</dbReference>
<name>A0A251RXP5_HELAN</name>
<dbReference type="Proteomes" id="UP000215914">
    <property type="component" value="Chromosome 16"/>
</dbReference>